<comment type="caution">
    <text evidence="1">The sequence shown here is derived from an EMBL/GenBank/DDBJ whole genome shotgun (WGS) entry which is preliminary data.</text>
</comment>
<dbReference type="AlphaFoldDB" id="A0A8S9RTI1"/>
<accession>A0A8S9RTI1</accession>
<name>A0A8S9RTI1_BRACR</name>
<proteinExistence type="predicted"/>
<evidence type="ECO:0000313" key="1">
    <source>
        <dbReference type="EMBL" id="KAF3583229.1"/>
    </source>
</evidence>
<protein>
    <submittedName>
        <fullName evidence="1">Uncharacterized protein</fullName>
    </submittedName>
</protein>
<dbReference type="EMBL" id="QGKX02000088">
    <property type="protein sequence ID" value="KAF3583229.1"/>
    <property type="molecule type" value="Genomic_DNA"/>
</dbReference>
<reference evidence="1" key="1">
    <citation type="submission" date="2019-12" db="EMBL/GenBank/DDBJ databases">
        <title>Genome sequencing and annotation of Brassica cretica.</title>
        <authorList>
            <person name="Studholme D.J."/>
            <person name="Sarris P."/>
        </authorList>
    </citation>
    <scope>NUCLEOTIDE SEQUENCE</scope>
    <source>
        <strain evidence="1">PFS-109/04</strain>
        <tissue evidence="1">Leaf</tissue>
    </source>
</reference>
<dbReference type="Proteomes" id="UP000712600">
    <property type="component" value="Unassembled WGS sequence"/>
</dbReference>
<sequence>MSIPSGYISIPTGPEPETNTRFRNQASILDCTDFIVFATTWRLSRKANHGDCTFSNISGQILELTQNENRDVPFGEVGIGGDVNSDRSFVSRNGTESLRTPGLPPTLICSRRNFSSMEISMFLSSTGLDTLINFLLLTHIHRGKAGSLLFFQPLPNSIGAMEFHPWVVELTSAVALEAECDFISCYLCIKLSAILSLVISASSNTLFPLLNNLQMMSEIVEGEFDIPQGPKNKRLSPLRTKRWLGVMAQNARLSA</sequence>
<evidence type="ECO:0000313" key="2">
    <source>
        <dbReference type="Proteomes" id="UP000712600"/>
    </source>
</evidence>
<organism evidence="1 2">
    <name type="scientific">Brassica cretica</name>
    <name type="common">Mustard</name>
    <dbReference type="NCBI Taxonomy" id="69181"/>
    <lineage>
        <taxon>Eukaryota</taxon>
        <taxon>Viridiplantae</taxon>
        <taxon>Streptophyta</taxon>
        <taxon>Embryophyta</taxon>
        <taxon>Tracheophyta</taxon>
        <taxon>Spermatophyta</taxon>
        <taxon>Magnoliopsida</taxon>
        <taxon>eudicotyledons</taxon>
        <taxon>Gunneridae</taxon>
        <taxon>Pentapetalae</taxon>
        <taxon>rosids</taxon>
        <taxon>malvids</taxon>
        <taxon>Brassicales</taxon>
        <taxon>Brassicaceae</taxon>
        <taxon>Brassiceae</taxon>
        <taxon>Brassica</taxon>
    </lineage>
</organism>
<gene>
    <name evidence="1" type="ORF">F2Q69_00029554</name>
</gene>